<dbReference type="PANTHER" id="PTHR14969:SF13">
    <property type="entry name" value="AT30094P"/>
    <property type="match status" value="1"/>
</dbReference>
<keyword evidence="2" id="KW-0812">Transmembrane</keyword>
<sequence>MWFDPSHVETVRDAFPEWMAFLFAFVSYLGSVWVVAPAVVLAYWFWDRHRFAAWIGTVMGGYAVMVGLKNVFAIPRPGVGPAISPDALPTVLAFLYAPAVEVHTMAFPSGHALAGTIVWTMLALESDLGTRRQRLAAAATVITLVGFSRVGVGVHYPIDVVAGVAVGVAYLAGVLWLRGRVAGRVTAGPCHRPRRAVTDSSARPGGPAKVSRTDHGVRPPQCRAATATFAVAAALAAIAFAISETPDAAALFGGAVGAFLAWQYATPAAEPWPLSAPYVGRALFGVSALALVALVLVVTDAVFAWLFVGLAGGLLVLALPRLTSSRAVFDGSNESTRLT</sequence>
<feature type="transmembrane region" description="Helical" evidence="2">
    <location>
        <begin position="278"/>
        <end position="296"/>
    </location>
</feature>
<proteinExistence type="predicted"/>
<dbReference type="RefSeq" id="WP_006673238.1">
    <property type="nucleotide sequence ID" value="NZ_AOMA01000116.1"/>
</dbReference>
<organism evidence="4 5">
    <name type="scientific">Halobiforma nitratireducens JCM 10879</name>
    <dbReference type="NCBI Taxonomy" id="1227454"/>
    <lineage>
        <taxon>Archaea</taxon>
        <taxon>Methanobacteriati</taxon>
        <taxon>Methanobacteriota</taxon>
        <taxon>Stenosarchaea group</taxon>
        <taxon>Halobacteria</taxon>
        <taxon>Halobacteriales</taxon>
        <taxon>Natrialbaceae</taxon>
        <taxon>Halobiforma</taxon>
    </lineage>
</organism>
<dbReference type="Pfam" id="PF01569">
    <property type="entry name" value="PAP2"/>
    <property type="match status" value="1"/>
</dbReference>
<dbReference type="InterPro" id="IPR036938">
    <property type="entry name" value="PAP2/HPO_sf"/>
</dbReference>
<dbReference type="SMART" id="SM00014">
    <property type="entry name" value="acidPPc"/>
    <property type="match status" value="1"/>
</dbReference>
<dbReference type="InterPro" id="IPR000326">
    <property type="entry name" value="PAP2/HPO"/>
</dbReference>
<feature type="transmembrane region" description="Helical" evidence="2">
    <location>
        <begin position="222"/>
        <end position="242"/>
    </location>
</feature>
<feature type="transmembrane region" description="Helical" evidence="2">
    <location>
        <begin position="160"/>
        <end position="177"/>
    </location>
</feature>
<feature type="transmembrane region" description="Helical" evidence="2">
    <location>
        <begin position="51"/>
        <end position="68"/>
    </location>
</feature>
<dbReference type="EMBL" id="AOMA01000116">
    <property type="protein sequence ID" value="EMA36313.1"/>
    <property type="molecule type" value="Genomic_DNA"/>
</dbReference>
<dbReference type="OrthoDB" id="10182at2157"/>
<comment type="caution">
    <text evidence="4">The sequence shown here is derived from an EMBL/GenBank/DDBJ whole genome shotgun (WGS) entry which is preliminary data.</text>
</comment>
<evidence type="ECO:0000313" key="4">
    <source>
        <dbReference type="EMBL" id="EMA36313.1"/>
    </source>
</evidence>
<keyword evidence="5" id="KW-1185">Reference proteome</keyword>
<dbReference type="Proteomes" id="UP000011607">
    <property type="component" value="Unassembled WGS sequence"/>
</dbReference>
<feature type="region of interest" description="Disordered" evidence="1">
    <location>
        <begin position="192"/>
        <end position="218"/>
    </location>
</feature>
<dbReference type="PANTHER" id="PTHR14969">
    <property type="entry name" value="SPHINGOSINE-1-PHOSPHATE PHOSPHOHYDROLASE"/>
    <property type="match status" value="1"/>
</dbReference>
<evidence type="ECO:0000313" key="5">
    <source>
        <dbReference type="Proteomes" id="UP000011607"/>
    </source>
</evidence>
<evidence type="ECO:0000256" key="1">
    <source>
        <dbReference type="SAM" id="MobiDB-lite"/>
    </source>
</evidence>
<feature type="transmembrane region" description="Helical" evidence="2">
    <location>
        <begin position="302"/>
        <end position="319"/>
    </location>
</feature>
<dbReference type="Gene3D" id="1.20.144.10">
    <property type="entry name" value="Phosphatidic acid phosphatase type 2/haloperoxidase"/>
    <property type="match status" value="1"/>
</dbReference>
<dbReference type="SUPFAM" id="SSF48317">
    <property type="entry name" value="Acid phosphatase/Vanadium-dependent haloperoxidase"/>
    <property type="match status" value="1"/>
</dbReference>
<protein>
    <submittedName>
        <fullName evidence="4">PA-phosphatase-like phosphoesterase</fullName>
    </submittedName>
</protein>
<keyword evidence="2" id="KW-0472">Membrane</keyword>
<evidence type="ECO:0000256" key="2">
    <source>
        <dbReference type="SAM" id="Phobius"/>
    </source>
</evidence>
<dbReference type="STRING" id="1227454.C446_11667"/>
<gene>
    <name evidence="4" type="ORF">C446_11667</name>
</gene>
<feature type="transmembrane region" description="Helical" evidence="2">
    <location>
        <begin position="248"/>
        <end position="266"/>
    </location>
</feature>
<dbReference type="AlphaFoldDB" id="M0LT22"/>
<feature type="domain" description="Phosphatidic acid phosphatase type 2/haloperoxidase" evidence="3">
    <location>
        <begin position="49"/>
        <end position="175"/>
    </location>
</feature>
<evidence type="ECO:0000259" key="3">
    <source>
        <dbReference type="SMART" id="SM00014"/>
    </source>
</evidence>
<dbReference type="eggNOG" id="arCOG03058">
    <property type="taxonomic scope" value="Archaea"/>
</dbReference>
<feature type="transmembrane region" description="Helical" evidence="2">
    <location>
        <begin position="105"/>
        <end position="124"/>
    </location>
</feature>
<reference evidence="4 5" key="1">
    <citation type="journal article" date="2014" name="PLoS Genet.">
        <title>Phylogenetically driven sequencing of extremely halophilic archaea reveals strategies for static and dynamic osmo-response.</title>
        <authorList>
            <person name="Becker E.A."/>
            <person name="Seitzer P.M."/>
            <person name="Tritt A."/>
            <person name="Larsen D."/>
            <person name="Krusor M."/>
            <person name="Yao A.I."/>
            <person name="Wu D."/>
            <person name="Madern D."/>
            <person name="Eisen J.A."/>
            <person name="Darling A.E."/>
            <person name="Facciotti M.T."/>
        </authorList>
    </citation>
    <scope>NUCLEOTIDE SEQUENCE [LARGE SCALE GENOMIC DNA]</scope>
    <source>
        <strain evidence="4 5">JCM 10879</strain>
    </source>
</reference>
<feature type="transmembrane region" description="Helical" evidence="2">
    <location>
        <begin position="136"/>
        <end position="154"/>
    </location>
</feature>
<keyword evidence="2" id="KW-1133">Transmembrane helix</keyword>
<accession>M0LT22</accession>
<name>M0LT22_9EURY</name>
<feature type="transmembrane region" description="Helical" evidence="2">
    <location>
        <begin position="20"/>
        <end position="44"/>
    </location>
</feature>
<dbReference type="PATRIC" id="fig|1227454.3.peg.2374"/>